<evidence type="ECO:0000313" key="3">
    <source>
        <dbReference type="EMBL" id="KAK6220959.1"/>
    </source>
</evidence>
<proteinExistence type="predicted"/>
<evidence type="ECO:0000256" key="1">
    <source>
        <dbReference type="SAM" id="MobiDB-lite"/>
    </source>
</evidence>
<accession>A0AAV9TIL8</accession>
<evidence type="ECO:0000256" key="2">
    <source>
        <dbReference type="SAM" id="Phobius"/>
    </source>
</evidence>
<protein>
    <submittedName>
        <fullName evidence="3">Uncharacterized protein</fullName>
    </submittedName>
</protein>
<organism evidence="3 4">
    <name type="scientific">Colletotrichum tabaci</name>
    <dbReference type="NCBI Taxonomy" id="1209068"/>
    <lineage>
        <taxon>Eukaryota</taxon>
        <taxon>Fungi</taxon>
        <taxon>Dikarya</taxon>
        <taxon>Ascomycota</taxon>
        <taxon>Pezizomycotina</taxon>
        <taxon>Sordariomycetes</taxon>
        <taxon>Hypocreomycetidae</taxon>
        <taxon>Glomerellales</taxon>
        <taxon>Glomerellaceae</taxon>
        <taxon>Colletotrichum</taxon>
        <taxon>Colletotrichum destructivum species complex</taxon>
    </lineage>
</organism>
<reference evidence="3 4" key="1">
    <citation type="submission" date="2023-04" db="EMBL/GenBank/DDBJ databases">
        <title>Colletotrichum tabacum stain YC1 causing leaf anthracnose on Nicotiana tabacum(L.) cv.</title>
        <authorList>
            <person name="Ji Z."/>
            <person name="Wang M."/>
            <person name="Zhang J."/>
            <person name="Wang N."/>
            <person name="Zhou Z."/>
        </authorList>
    </citation>
    <scope>NUCLEOTIDE SEQUENCE [LARGE SCALE GENOMIC DNA]</scope>
    <source>
        <strain evidence="3 4">YC1</strain>
    </source>
</reference>
<keyword evidence="2" id="KW-0812">Transmembrane</keyword>
<dbReference type="EMBL" id="JASAOK010000025">
    <property type="protein sequence ID" value="KAK6220959.1"/>
    <property type="molecule type" value="Genomic_DNA"/>
</dbReference>
<dbReference type="AlphaFoldDB" id="A0AAV9TIL8"/>
<feature type="transmembrane region" description="Helical" evidence="2">
    <location>
        <begin position="231"/>
        <end position="255"/>
    </location>
</feature>
<keyword evidence="2" id="KW-1133">Transmembrane helix</keyword>
<name>A0AAV9TIL8_9PEZI</name>
<keyword evidence="4" id="KW-1185">Reference proteome</keyword>
<gene>
    <name evidence="3" type="ORF">QIS74_04951</name>
</gene>
<evidence type="ECO:0000313" key="4">
    <source>
        <dbReference type="Proteomes" id="UP001327957"/>
    </source>
</evidence>
<comment type="caution">
    <text evidence="3">The sequence shown here is derived from an EMBL/GenBank/DDBJ whole genome shotgun (WGS) entry which is preliminary data.</text>
</comment>
<sequence>MTSSTLYTPFVATHFYSRGGYALSQVYTLLPQTEPFTPSDTTCSVIPRSIRCEEVKLEDITSGYTCYGMQFVGDTTTSIPTQCFPETYKEIWKPFDVFSDIPSLAYPGTACLSGWTSACATTVQRAGGEQYFQTWCCPSGWDCLTISSGQDQIPHRECVSLLTTPTEIWINNIVTTRGSESIVSTSWRKVSLSNLPSGGPIVVNHPVFPLYGRVPVHDVGAAKPTGLSTGAIAGIAIGTVLVVLVLLGSCVFVCIKKRQQNRAGRLTHSSLDPGEGNFSYGGGGHDTKKELTDRGHETREMYMLSRFPVELSSQTRVVEVGAESRPVELAS</sequence>
<dbReference type="Proteomes" id="UP001327957">
    <property type="component" value="Unassembled WGS sequence"/>
</dbReference>
<feature type="region of interest" description="Disordered" evidence="1">
    <location>
        <begin position="264"/>
        <end position="289"/>
    </location>
</feature>
<keyword evidence="2" id="KW-0472">Membrane</keyword>